<dbReference type="Pfam" id="PF03989">
    <property type="entry name" value="DNA_gyraseA_C"/>
    <property type="match status" value="6"/>
</dbReference>
<evidence type="ECO:0000256" key="3">
    <source>
        <dbReference type="ARBA" id="ARBA00022741"/>
    </source>
</evidence>
<evidence type="ECO:0000256" key="9">
    <source>
        <dbReference type="PROSITE-ProRule" id="PRU01384"/>
    </source>
</evidence>
<dbReference type="GO" id="GO:0034335">
    <property type="term" value="F:DNA negative supercoiling activity"/>
    <property type="evidence" value="ECO:0007669"/>
    <property type="project" value="UniProtKB-ARBA"/>
</dbReference>
<dbReference type="EMBL" id="CP003282">
    <property type="protein sequence ID" value="AFG38891.1"/>
    <property type="molecule type" value="Genomic_DNA"/>
</dbReference>
<evidence type="ECO:0000259" key="11">
    <source>
        <dbReference type="PROSITE" id="PS52040"/>
    </source>
</evidence>
<dbReference type="GO" id="GO:0006265">
    <property type="term" value="P:DNA topological change"/>
    <property type="evidence" value="ECO:0007669"/>
    <property type="project" value="UniProtKB-UniRule"/>
</dbReference>
<name>H9UMZ8_SPIAZ</name>
<dbReference type="PANTHER" id="PTHR43493:SF5">
    <property type="entry name" value="DNA GYRASE SUBUNIT A, CHLOROPLASTIC_MITOCHONDRIAL"/>
    <property type="match status" value="1"/>
</dbReference>
<dbReference type="InterPro" id="IPR035516">
    <property type="entry name" value="Gyrase/topoIV_suA_C"/>
</dbReference>
<dbReference type="GO" id="GO:0005737">
    <property type="term" value="C:cytoplasm"/>
    <property type="evidence" value="ECO:0007669"/>
    <property type="project" value="UniProtKB-SubCell"/>
</dbReference>
<dbReference type="EC" id="5.6.2.2" evidence="8"/>
<dbReference type="PATRIC" id="fig|889378.3.peg.2841"/>
<evidence type="ECO:0000256" key="10">
    <source>
        <dbReference type="SAM" id="MobiDB-lite"/>
    </source>
</evidence>
<dbReference type="NCBIfam" id="NF004043">
    <property type="entry name" value="PRK05560.1"/>
    <property type="match status" value="1"/>
</dbReference>
<gene>
    <name evidence="8" type="primary">gyrA</name>
    <name evidence="12" type="ordered locus">Spiaf_2873</name>
</gene>
<dbReference type="SMART" id="SM00434">
    <property type="entry name" value="TOP4c"/>
    <property type="match status" value="1"/>
</dbReference>
<comment type="function">
    <text evidence="8">A type II topoisomerase that negatively supercoils closed circular double-stranded (ds) DNA in an ATP-dependent manner to modulate DNA topology and maintain chromosomes in an underwound state. Negative supercoiling favors strand separation, and DNA replication, transcription, recombination and repair, all of which involve strand separation. Also able to catalyze the interconversion of other topological isomers of dsDNA rings, including catenanes and knotted rings. Type II topoisomerases break and join 2 DNA strands simultaneously in an ATP-dependent manner.</text>
</comment>
<dbReference type="GO" id="GO:0005524">
    <property type="term" value="F:ATP binding"/>
    <property type="evidence" value="ECO:0007669"/>
    <property type="project" value="UniProtKB-UniRule"/>
</dbReference>
<evidence type="ECO:0000256" key="5">
    <source>
        <dbReference type="ARBA" id="ARBA00023029"/>
    </source>
</evidence>
<dbReference type="GO" id="GO:0009330">
    <property type="term" value="C:DNA topoisomerase type II (double strand cut, ATP-hydrolyzing) complex"/>
    <property type="evidence" value="ECO:0007669"/>
    <property type="project" value="TreeGrafter"/>
</dbReference>
<organism evidence="12 13">
    <name type="scientific">Spirochaeta africana (strain ATCC 700263 / DSM 8902 / Z-7692)</name>
    <dbReference type="NCBI Taxonomy" id="889378"/>
    <lineage>
        <taxon>Bacteria</taxon>
        <taxon>Pseudomonadati</taxon>
        <taxon>Spirochaetota</taxon>
        <taxon>Spirochaetia</taxon>
        <taxon>Spirochaetales</taxon>
        <taxon>Spirochaetaceae</taxon>
        <taxon>Spirochaeta</taxon>
    </lineage>
</organism>
<dbReference type="STRING" id="889378.Spiaf_2873"/>
<feature type="compositionally biased region" description="Low complexity" evidence="10">
    <location>
        <begin position="818"/>
        <end position="839"/>
    </location>
</feature>
<feature type="domain" description="Topo IIA-type catalytic" evidence="11">
    <location>
        <begin position="35"/>
        <end position="500"/>
    </location>
</feature>
<dbReference type="SUPFAM" id="SSF56719">
    <property type="entry name" value="Type II DNA topoisomerase"/>
    <property type="match status" value="1"/>
</dbReference>
<comment type="caution">
    <text evidence="8">Lacks conserved residue(s) required for the propagation of feature annotation.</text>
</comment>
<dbReference type="InterPro" id="IPR002205">
    <property type="entry name" value="Topo_IIA_dom_A"/>
</dbReference>
<dbReference type="InterPro" id="IPR006691">
    <property type="entry name" value="GyrA/parC_rep"/>
</dbReference>
<comment type="miscellaneous">
    <text evidence="8">Few gyrases are as efficient as E.coli at forming negative supercoils. Not all organisms have 2 type II topoisomerases; in organisms with a single type II topoisomerase this enzyme also has to decatenate newly replicated chromosomes.</text>
</comment>
<keyword evidence="6 8" id="KW-0238">DNA-binding</keyword>
<feature type="region of interest" description="Disordered" evidence="10">
    <location>
        <begin position="805"/>
        <end position="839"/>
    </location>
</feature>
<evidence type="ECO:0000256" key="7">
    <source>
        <dbReference type="ARBA" id="ARBA00023235"/>
    </source>
</evidence>
<dbReference type="PROSITE" id="PS52040">
    <property type="entry name" value="TOPO_IIA"/>
    <property type="match status" value="1"/>
</dbReference>
<keyword evidence="13" id="KW-1185">Reference proteome</keyword>
<keyword evidence="3 8" id="KW-0547">Nucleotide-binding</keyword>
<dbReference type="NCBIfam" id="TIGR01063">
    <property type="entry name" value="gyrA"/>
    <property type="match status" value="1"/>
</dbReference>
<dbReference type="RefSeq" id="WP_014456873.1">
    <property type="nucleotide sequence ID" value="NC_017098.1"/>
</dbReference>
<protein>
    <recommendedName>
        <fullName evidence="8">DNA gyrase subunit A</fullName>
        <ecNumber evidence="8">5.6.2.2</ecNumber>
    </recommendedName>
</protein>
<comment type="subunit">
    <text evidence="8">Heterotetramer, composed of two GyrA and two GyrB chains. In the heterotetramer, GyrA contains the active site tyrosine that forms a transient covalent intermediate with DNA, while GyrB binds cofactors and catalyzes ATP hydrolysis.</text>
</comment>
<keyword evidence="7 8" id="KW-0413">Isomerase</keyword>
<dbReference type="HOGENOM" id="CLU_002977_6_1_12"/>
<dbReference type="Proteomes" id="UP000007383">
    <property type="component" value="Chromosome"/>
</dbReference>
<comment type="similarity">
    <text evidence="2 8">Belongs to the type II topoisomerase GyrA/ParC subunit family.</text>
</comment>
<dbReference type="HAMAP" id="MF_01897">
    <property type="entry name" value="GyrA"/>
    <property type="match status" value="1"/>
</dbReference>
<dbReference type="InterPro" id="IPR013758">
    <property type="entry name" value="Topo_IIA_A/C_ab"/>
</dbReference>
<dbReference type="AlphaFoldDB" id="H9UMZ8"/>
<dbReference type="InterPro" id="IPR013757">
    <property type="entry name" value="Topo_IIA_A_a_sf"/>
</dbReference>
<accession>H9UMZ8</accession>
<keyword evidence="4 8" id="KW-0067">ATP-binding</keyword>
<evidence type="ECO:0000313" key="13">
    <source>
        <dbReference type="Proteomes" id="UP000007383"/>
    </source>
</evidence>
<dbReference type="GO" id="GO:0003677">
    <property type="term" value="F:DNA binding"/>
    <property type="evidence" value="ECO:0007669"/>
    <property type="project" value="UniProtKB-UniRule"/>
</dbReference>
<dbReference type="FunFam" id="3.30.1360.40:FF:000002">
    <property type="entry name" value="DNA gyrase subunit A"/>
    <property type="match status" value="1"/>
</dbReference>
<dbReference type="Gene3D" id="2.120.10.90">
    <property type="entry name" value="DNA gyrase/topoisomerase IV, subunit A, C-terminal"/>
    <property type="match status" value="1"/>
</dbReference>
<feature type="active site" description="O-(5'-phospho-DNA)-tyrosine intermediate" evidence="8 9">
    <location>
        <position position="123"/>
    </location>
</feature>
<dbReference type="GO" id="GO:0006261">
    <property type="term" value="P:DNA-templated DNA replication"/>
    <property type="evidence" value="ECO:0007669"/>
    <property type="project" value="UniProtKB-UniRule"/>
</dbReference>
<dbReference type="Pfam" id="PF00521">
    <property type="entry name" value="DNA_topoisoIV"/>
    <property type="match status" value="1"/>
</dbReference>
<evidence type="ECO:0000313" key="12">
    <source>
        <dbReference type="EMBL" id="AFG38891.1"/>
    </source>
</evidence>
<dbReference type="PANTHER" id="PTHR43493">
    <property type="entry name" value="DNA GYRASE/TOPOISOMERASE SUBUNIT A"/>
    <property type="match status" value="1"/>
</dbReference>
<evidence type="ECO:0000256" key="6">
    <source>
        <dbReference type="ARBA" id="ARBA00023125"/>
    </source>
</evidence>
<keyword evidence="5 8" id="KW-0799">Topoisomerase</keyword>
<dbReference type="Gene3D" id="3.90.199.10">
    <property type="entry name" value="Topoisomerase II, domain 5"/>
    <property type="match status" value="1"/>
</dbReference>
<evidence type="ECO:0000256" key="8">
    <source>
        <dbReference type="HAMAP-Rule" id="MF_01897"/>
    </source>
</evidence>
<dbReference type="FunFam" id="3.90.199.10:FF:000001">
    <property type="entry name" value="DNA gyrase subunit A"/>
    <property type="match status" value="1"/>
</dbReference>
<comment type="catalytic activity">
    <reaction evidence="1 8 9">
        <text>ATP-dependent breakage, passage and rejoining of double-stranded DNA.</text>
        <dbReference type="EC" id="5.6.2.2"/>
    </reaction>
</comment>
<dbReference type="InterPro" id="IPR013760">
    <property type="entry name" value="Topo_IIA-like_dom_sf"/>
</dbReference>
<proteinExistence type="inferred from homology"/>
<dbReference type="eggNOG" id="COG0188">
    <property type="taxonomic scope" value="Bacteria"/>
</dbReference>
<dbReference type="FunFam" id="1.10.268.10:FF:000001">
    <property type="entry name" value="DNA gyrase subunit A"/>
    <property type="match status" value="1"/>
</dbReference>
<evidence type="ECO:0000256" key="1">
    <source>
        <dbReference type="ARBA" id="ARBA00000185"/>
    </source>
</evidence>
<dbReference type="CDD" id="cd00187">
    <property type="entry name" value="TOP4c"/>
    <property type="match status" value="1"/>
</dbReference>
<dbReference type="Gene3D" id="3.30.1360.40">
    <property type="match status" value="1"/>
</dbReference>
<comment type="subcellular location">
    <subcellularLocation>
        <location evidence="8">Cytoplasm</location>
    </subcellularLocation>
</comment>
<dbReference type="OrthoDB" id="9806486at2"/>
<evidence type="ECO:0000256" key="2">
    <source>
        <dbReference type="ARBA" id="ARBA00008263"/>
    </source>
</evidence>
<reference evidence="13" key="1">
    <citation type="journal article" date="2013" name="Stand. Genomic Sci.">
        <title>Complete genome sequence of the halophilic bacterium Spirochaeta africana type strain (Z-7692(T)) from the alkaline Lake Magadi in the East African Rift.</title>
        <authorList>
            <person name="Liolos K."/>
            <person name="Abt B."/>
            <person name="Scheuner C."/>
            <person name="Teshima H."/>
            <person name="Held B."/>
            <person name="Lapidus A."/>
            <person name="Nolan M."/>
            <person name="Lucas S."/>
            <person name="Deshpande S."/>
            <person name="Cheng J.F."/>
            <person name="Tapia R."/>
            <person name="Goodwin L.A."/>
            <person name="Pitluck S."/>
            <person name="Pagani I."/>
            <person name="Ivanova N."/>
            <person name="Mavromatis K."/>
            <person name="Mikhailova N."/>
            <person name="Huntemann M."/>
            <person name="Pati A."/>
            <person name="Chen A."/>
            <person name="Palaniappan K."/>
            <person name="Land M."/>
            <person name="Rohde M."/>
            <person name="Tindall B.J."/>
            <person name="Detter J.C."/>
            <person name="Goker M."/>
            <person name="Bristow J."/>
            <person name="Eisen J.A."/>
            <person name="Markowitz V."/>
            <person name="Hugenholtz P."/>
            <person name="Woyke T."/>
            <person name="Klenk H.P."/>
            <person name="Kyrpides N.C."/>
        </authorList>
    </citation>
    <scope>NUCLEOTIDE SEQUENCE</scope>
    <source>
        <strain evidence="13">ATCC 700263 / DSM 8902 / Z-7692</strain>
    </source>
</reference>
<dbReference type="SUPFAM" id="SSF101904">
    <property type="entry name" value="GyrA/ParC C-terminal domain-like"/>
    <property type="match status" value="1"/>
</dbReference>
<dbReference type="GO" id="GO:0005694">
    <property type="term" value="C:chromosome"/>
    <property type="evidence" value="ECO:0007669"/>
    <property type="project" value="InterPro"/>
</dbReference>
<keyword evidence="8" id="KW-0963">Cytoplasm</keyword>
<dbReference type="Gene3D" id="1.10.268.10">
    <property type="entry name" value="Topoisomerase, domain 3"/>
    <property type="match status" value="1"/>
</dbReference>
<dbReference type="NCBIfam" id="NF004044">
    <property type="entry name" value="PRK05561.1"/>
    <property type="match status" value="1"/>
</dbReference>
<sequence length="839" mass="93811">MAEQPEGRVIPVAIEDEVKQSYMTYAMSVIVSRALPDVRDGLKPVHRRILYSMGDMGLWHNKPFKKSARIVGDILGKYHPHGDQSIYDAQVRLAQDFSMRYPVVNGQGNFGSVDGDPPAAMRYTEARLTALAEEMLRDIKKETVDFAPNYDDSTEEPSVLPGAIPYLLVNGATGIAVGMATNMPPHNLREIVAAICAYIDNNDVSIEELMQHVKGPDFPTGGIIYGTSGIRQAYLTGKGQIPVRARFTIDETKSGRDRIIISEIPYQVNKANLIIRIADLVRDKRVEGITDLRDESDRDGMRIVIILKKGTSPKIILNHLFTHTQLQSNFNVNALALVDRKPQVLNLKDMIVAFVKHRQEVIERRTRFDLRKAEEREHILIGLKIALDNIDEVIRIIKESSTVPIAKENLMQTFELSDVQAQAILDMRLQKLTSLETKKIIEELEEIRKLIAYLRDLLAHPHKILELIKEESQALAEKFGDDRRTEIVHDEIKEINIEDLIQKQEMVVIMTRRGYIKRIPSNSYRTYKTTGVKGASSSSNMIEDDVINQLFIASTHDYILFLSSEGNAYYLKVLEIPEASRSSRGTHVKALLQVSADEDIQAVMPFTEFSTDWFVFMATARGMVKKVVLHDLRNAKTRGIRAITMKDGDKLRNAMLTSGEQELMLITRQGKGLRIDEQSVRPSGRTSQGVRGINLRASDELSGSLVVDDQRDMLIVNATGKGKRIRFSEFNPHGRGTGGQRCMPVADTEQEVVGVISVEDQDEVVFITHQGKTVKLAIQNLRPMGAAAQGYKLVDITAPDMVVAVDRSVNEDDSGSDPAPEAAEPQVQPEEGPASETES</sequence>
<dbReference type="InterPro" id="IPR050220">
    <property type="entry name" value="Type_II_DNA_Topoisomerases"/>
</dbReference>
<evidence type="ECO:0000256" key="4">
    <source>
        <dbReference type="ARBA" id="ARBA00022840"/>
    </source>
</evidence>
<dbReference type="InterPro" id="IPR005743">
    <property type="entry name" value="GyrA"/>
</dbReference>
<dbReference type="KEGG" id="sfc:Spiaf_2873"/>